<dbReference type="EMBL" id="CH473957">
    <property type="protein sequence ID" value="EDL91493.1"/>
    <property type="molecule type" value="Genomic_DNA"/>
</dbReference>
<feature type="transmembrane region" description="Helical" evidence="1">
    <location>
        <begin position="12"/>
        <end position="31"/>
    </location>
</feature>
<keyword evidence="1" id="KW-1133">Transmembrane helix</keyword>
<dbReference type="AlphaFoldDB" id="A6IBM5"/>
<dbReference type="Proteomes" id="UP000234681">
    <property type="component" value="Chromosome 4"/>
</dbReference>
<evidence type="ECO:0000256" key="1">
    <source>
        <dbReference type="SAM" id="Phobius"/>
    </source>
</evidence>
<organism evidence="2 3">
    <name type="scientific">Rattus norvegicus</name>
    <name type="common">Rat</name>
    <dbReference type="NCBI Taxonomy" id="10116"/>
    <lineage>
        <taxon>Eukaryota</taxon>
        <taxon>Metazoa</taxon>
        <taxon>Chordata</taxon>
        <taxon>Craniata</taxon>
        <taxon>Vertebrata</taxon>
        <taxon>Euteleostomi</taxon>
        <taxon>Mammalia</taxon>
        <taxon>Eutheria</taxon>
        <taxon>Euarchontoglires</taxon>
        <taxon>Glires</taxon>
        <taxon>Rodentia</taxon>
        <taxon>Myomorpha</taxon>
        <taxon>Muroidea</taxon>
        <taxon>Muridae</taxon>
        <taxon>Murinae</taxon>
        <taxon>Rattus</taxon>
    </lineage>
</organism>
<evidence type="ECO:0000313" key="2">
    <source>
        <dbReference type="EMBL" id="EDL91493.1"/>
    </source>
</evidence>
<gene>
    <name evidence="2" type="ORF">rCG_56093</name>
</gene>
<name>A6IBM5_RAT</name>
<sequence>MTVSVWREGKAAVSLLYSSFLYFLLALLSLFHPPYRQAALPVCLNNREHTEGTEARWRISAQTGYCGTGIKASRTTMAAVPGPL</sequence>
<accession>A6IBM5</accession>
<protein>
    <submittedName>
        <fullName evidence="2">RCG56093</fullName>
    </submittedName>
</protein>
<evidence type="ECO:0000313" key="3">
    <source>
        <dbReference type="Proteomes" id="UP000234681"/>
    </source>
</evidence>
<keyword evidence="1" id="KW-0812">Transmembrane</keyword>
<proteinExistence type="predicted"/>
<reference evidence="3" key="1">
    <citation type="submission" date="2005-09" db="EMBL/GenBank/DDBJ databases">
        <authorList>
            <person name="Mural R.J."/>
            <person name="Li P.W."/>
            <person name="Adams M.D."/>
            <person name="Amanatides P.G."/>
            <person name="Baden-Tillson H."/>
            <person name="Barnstead M."/>
            <person name="Chin S.H."/>
            <person name="Dew I."/>
            <person name="Evans C.A."/>
            <person name="Ferriera S."/>
            <person name="Flanigan M."/>
            <person name="Fosler C."/>
            <person name="Glodek A."/>
            <person name="Gu Z."/>
            <person name="Holt R.A."/>
            <person name="Jennings D."/>
            <person name="Kraft C.L."/>
            <person name="Lu F."/>
            <person name="Nguyen T."/>
            <person name="Nusskern D.R."/>
            <person name="Pfannkoch C.M."/>
            <person name="Sitter C."/>
            <person name="Sutton G.G."/>
            <person name="Venter J.C."/>
            <person name="Wang Z."/>
            <person name="Woodage T."/>
            <person name="Zheng X.H."/>
            <person name="Zhong F."/>
        </authorList>
    </citation>
    <scope>NUCLEOTIDE SEQUENCE [LARGE SCALE GENOMIC DNA]</scope>
    <source>
        <strain>BN</strain>
        <strain evidence="3">Sprague-Dawley</strain>
    </source>
</reference>
<keyword evidence="1" id="KW-0472">Membrane</keyword>